<evidence type="ECO:0000256" key="1">
    <source>
        <dbReference type="SAM" id="Coils"/>
    </source>
</evidence>
<dbReference type="EMBL" id="JBJUIK010000011">
    <property type="protein sequence ID" value="KAL3514843.1"/>
    <property type="molecule type" value="Genomic_DNA"/>
</dbReference>
<proteinExistence type="predicted"/>
<reference evidence="2 3" key="1">
    <citation type="submission" date="2024-11" db="EMBL/GenBank/DDBJ databases">
        <title>A near-complete genome assembly of Cinchona calisaya.</title>
        <authorList>
            <person name="Lian D.C."/>
            <person name="Zhao X.W."/>
            <person name="Wei L."/>
        </authorList>
    </citation>
    <scope>NUCLEOTIDE SEQUENCE [LARGE SCALE GENOMIC DNA]</scope>
    <source>
        <tissue evidence="2">Nenye</tissue>
    </source>
</reference>
<dbReference type="AlphaFoldDB" id="A0ABD2Z5S9"/>
<comment type="caution">
    <text evidence="2">The sequence shown here is derived from an EMBL/GenBank/DDBJ whole genome shotgun (WGS) entry which is preliminary data.</text>
</comment>
<dbReference type="InterPro" id="IPR004320">
    <property type="entry name" value="BPS1_pln"/>
</dbReference>
<evidence type="ECO:0000313" key="2">
    <source>
        <dbReference type="EMBL" id="KAL3514843.1"/>
    </source>
</evidence>
<dbReference type="Proteomes" id="UP001630127">
    <property type="component" value="Unassembled WGS sequence"/>
</dbReference>
<name>A0ABD2Z5S9_9GENT</name>
<feature type="coiled-coil region" evidence="1">
    <location>
        <begin position="187"/>
        <end position="214"/>
    </location>
</feature>
<evidence type="ECO:0000313" key="3">
    <source>
        <dbReference type="Proteomes" id="UP001630127"/>
    </source>
</evidence>
<sequence>MARLNFVALKDLHDLANDLLRTPILKKTIFNHGQEKWVHEISEASLKMLETCGNTRDVLLFAKDHLHDLQSAFRRSGNKFSTYSLQRKKLKKAMLRRLNSLKEMKNKCINSDIHVTSINQNLKIVVNVLREVRMTTMAIVESLMSLIMSIPNNPNRPMKSNKGFFKSKLLTRVDSLSSWENCDTSTLQEASKRLEAVEIAIENLEQELDCIFKRLIQTRVLLLNILTTH</sequence>
<accession>A0ABD2Z5S9</accession>
<dbReference type="PANTHER" id="PTHR33070:SF7">
    <property type="entry name" value="RX N-TERMINAL DOMAIN-CONTAINING PROTEIN"/>
    <property type="match status" value="1"/>
</dbReference>
<keyword evidence="1" id="KW-0175">Coiled coil</keyword>
<keyword evidence="3" id="KW-1185">Reference proteome</keyword>
<organism evidence="2 3">
    <name type="scientific">Cinchona calisaya</name>
    <dbReference type="NCBI Taxonomy" id="153742"/>
    <lineage>
        <taxon>Eukaryota</taxon>
        <taxon>Viridiplantae</taxon>
        <taxon>Streptophyta</taxon>
        <taxon>Embryophyta</taxon>
        <taxon>Tracheophyta</taxon>
        <taxon>Spermatophyta</taxon>
        <taxon>Magnoliopsida</taxon>
        <taxon>eudicotyledons</taxon>
        <taxon>Gunneridae</taxon>
        <taxon>Pentapetalae</taxon>
        <taxon>asterids</taxon>
        <taxon>lamiids</taxon>
        <taxon>Gentianales</taxon>
        <taxon>Rubiaceae</taxon>
        <taxon>Cinchonoideae</taxon>
        <taxon>Cinchoneae</taxon>
        <taxon>Cinchona</taxon>
    </lineage>
</organism>
<protein>
    <submittedName>
        <fullName evidence="2">Uncharacterized protein</fullName>
    </submittedName>
</protein>
<gene>
    <name evidence="2" type="ORF">ACH5RR_027560</name>
</gene>
<dbReference type="Pfam" id="PF03087">
    <property type="entry name" value="BPS1"/>
    <property type="match status" value="1"/>
</dbReference>
<dbReference type="PANTHER" id="PTHR33070">
    <property type="entry name" value="OS06G0725500 PROTEIN"/>
    <property type="match status" value="1"/>
</dbReference>